<sequence>MAGEYRFSMDQKDIVRILVATIDNFTRGRLINKEQRNLHKEQCAERLASEGGSNDKDTEVRYSDQAVLANLDWGIEALEEALNTSNMETKLARLDHAEKMLQVCALLNSNEKTAGVPNFYLAAWAHLNLSYLWKLRGNAHNSVLHILEMFIVDPFFSRNDFAPELWKELFLPHMSSIVGWYSEERHRLMIEVIPDSSDLSFTADLDQFFNESLIFSLRPDQAEKLQKLEQLYGASLDENTRLFAKYFKDCMNSDSSSTKKVAPMLPIAEPPMTPLHEVSRSIPDYIKFGPILPKSAGFSSIKPKSKDGTAEASWPKGASSPANNIEKFAGQYSQSDLLEENEDDSDQEPYDSYDLSDTATYKLLSPSSTRASEDEQIGPKEEVSKMGSRKHSPTIFSPIASPPVPSPRVLYPIVNEKKSESRTLRLLSSRGEQRVATSALGSPATRSDYSSNSVESDGEKDGHRRIIYKPTHNTTYDNVSSQDFENCSIDKLEDESRSRSSENVTHMVRPPKDFVCPITGQIFSDPVTLETGQTYERKAIQEWLKRGNTTCPITRQPLSSTVMPKTNYVLKRLTTSWQEQHPDVAQDCSWTGTSVSTVGSTFKRRSSVATTPCQPFHGPLNRTYESLNQKGKRLMQEAVSLSPTSVISQATVEKIINSLKPFVSCLCNFENLKQCETAVLTMAGFWKDSKGDPAVHSYLSELAVVNGFMEILLNSREREVLRTSIYVLSELICADGSVGESLSSLDSDFDCLASLLTSGLSEASVLMCLLRPTFTKLSAHELIPSLAQLLQKKNEDFDDLPFVIEPKDAAIAMLEQILMGGDEYSQSRNVASLISAEGCPALVKFLDGEEVRRPILSMLLCCMRVDKGCKDSIVEKIELAPVLELLYTGNEDDRGLCVAFLSELVQMNRRTQCNQILQQIKNEGAFSTMHTLLTHLPKATIEQQPSIASLLLQLDLLVSLDPIIASMRKSFSSWKLTDNSASCQVEPRKMSIYREESIDALFEAFRRKDNYNVQTAAADALLYLSGRLTSSGKCYAKSWLLKLAGFDQPYNALMKDEGLRKPDSELSEREEEEKAISVWEKRVALVICNHEKGYIFKVMKECLKSKSLEMEKSCLVIVSWLCHMVSTLPDTGVRETARRFLLDELVNVLQSSNSQEDKILACLALKTFISDPAALEELGLHARSINKTLRKLRRSSSVVNAIMKALMNLPSVDTTELWSYTEVGAIDCSSNGEVLSLLHLEGRVLSSHSDGTIKVWDARNKVLRLIQEARKHSKAVTCLCVSSSYDTVYSGSLDKTIRVWSIKSEEIQCVQVHEVKEPVYDLKVNGKLACFVSPGNGVKVFNFFGVPKHINFNKYVKCLALSEDKLYCGCSGDSIMEVDLSKNATSTFYTGVRKLLWKQNIYSLHIHGDLLSAAGSTVDGTAGKTFSLANKTTVGSFSTGVDIHHMAASTDFLFTASRLGMLIEIWAKEKHTKIGSVKIGSSASGSHTKITSLTTDDGGLLLVGTSDGKIQVWALE</sequence>
<reference evidence="8 9" key="2">
    <citation type="journal article" date="2009" name="PLoS ONE">
        <title>An integrated genetic and cytogenetic map of the cucumber genome.</title>
        <authorList>
            <person name="Ren Y."/>
            <person name="Zhang Z."/>
            <person name="Liu J."/>
            <person name="Staub J.E."/>
            <person name="Han Y."/>
            <person name="Cheng Z."/>
            <person name="Li X."/>
            <person name="Lu J."/>
            <person name="Miao H."/>
            <person name="Kang H."/>
            <person name="Xie B."/>
            <person name="Gu X."/>
            <person name="Wang X."/>
            <person name="Du Y."/>
            <person name="Jin W."/>
            <person name="Huang S."/>
        </authorList>
    </citation>
    <scope>NUCLEOTIDE SEQUENCE [LARGE SCALE GENOMIC DNA]</scope>
    <source>
        <strain evidence="9">cv. 9930</strain>
    </source>
</reference>
<dbReference type="STRING" id="3659.A0A0A0LJ65"/>
<evidence type="ECO:0000256" key="2">
    <source>
        <dbReference type="ARBA" id="ARBA00004906"/>
    </source>
</evidence>
<dbReference type="Proteomes" id="UP000029981">
    <property type="component" value="Chromosome 3"/>
</dbReference>
<evidence type="ECO:0000313" key="8">
    <source>
        <dbReference type="EMBL" id="KGN60041.1"/>
    </source>
</evidence>
<dbReference type="Gene3D" id="2.130.10.10">
    <property type="entry name" value="YVTN repeat-like/Quinoprotein amine dehydrogenase"/>
    <property type="match status" value="2"/>
</dbReference>
<feature type="repeat" description="WD" evidence="5">
    <location>
        <begin position="1497"/>
        <end position="1516"/>
    </location>
</feature>
<keyword evidence="5" id="KW-0853">WD repeat</keyword>
<dbReference type="PROSITE" id="PS51698">
    <property type="entry name" value="U_BOX"/>
    <property type="match status" value="1"/>
</dbReference>
<dbReference type="PANTHER" id="PTHR47446">
    <property type="entry name" value="RING-TYPE E3 UBIQUITIN TRANSFERASE"/>
    <property type="match status" value="1"/>
</dbReference>
<feature type="repeat" description="WD" evidence="5">
    <location>
        <begin position="1269"/>
        <end position="1310"/>
    </location>
</feature>
<dbReference type="InterPro" id="IPR016024">
    <property type="entry name" value="ARM-type_fold"/>
</dbReference>
<dbReference type="InterPro" id="IPR015943">
    <property type="entry name" value="WD40/YVTN_repeat-like_dom_sf"/>
</dbReference>
<dbReference type="Pfam" id="PF04564">
    <property type="entry name" value="U-box"/>
    <property type="match status" value="1"/>
</dbReference>
<dbReference type="EMBL" id="CM002924">
    <property type="protein sequence ID" value="KGN60041.1"/>
    <property type="molecule type" value="Genomic_DNA"/>
</dbReference>
<dbReference type="InterPro" id="IPR056512">
    <property type="entry name" value="LIN_N"/>
</dbReference>
<dbReference type="PROSITE" id="PS50082">
    <property type="entry name" value="WD_REPEATS_2"/>
    <property type="match status" value="2"/>
</dbReference>
<dbReference type="eggNOG" id="KOG0167">
    <property type="taxonomic scope" value="Eukaryota"/>
</dbReference>
<dbReference type="InterPro" id="IPR011989">
    <property type="entry name" value="ARM-like"/>
</dbReference>
<dbReference type="CDD" id="cd16664">
    <property type="entry name" value="RING-Ubox_PUB"/>
    <property type="match status" value="1"/>
</dbReference>
<dbReference type="InterPro" id="IPR003613">
    <property type="entry name" value="Ubox_domain"/>
</dbReference>
<dbReference type="SMART" id="SM00504">
    <property type="entry name" value="Ubox"/>
    <property type="match status" value="1"/>
</dbReference>
<dbReference type="Pfam" id="PF23654">
    <property type="entry name" value="ARM_LIN_2nd"/>
    <property type="match status" value="1"/>
</dbReference>
<evidence type="ECO:0000256" key="1">
    <source>
        <dbReference type="ARBA" id="ARBA00000900"/>
    </source>
</evidence>
<dbReference type="UniPathway" id="UPA00143"/>
<dbReference type="Pfam" id="PF23568">
    <property type="entry name" value="ARM_LIN"/>
    <property type="match status" value="1"/>
</dbReference>
<keyword evidence="9" id="KW-1185">Reference proteome</keyword>
<feature type="compositionally biased region" description="Basic and acidic residues" evidence="6">
    <location>
        <begin position="371"/>
        <end position="384"/>
    </location>
</feature>
<dbReference type="InterPro" id="IPR055566">
    <property type="entry name" value="ARM_LIN"/>
</dbReference>
<organism evidence="8 9">
    <name type="scientific">Cucumis sativus</name>
    <name type="common">Cucumber</name>
    <dbReference type="NCBI Taxonomy" id="3659"/>
    <lineage>
        <taxon>Eukaryota</taxon>
        <taxon>Viridiplantae</taxon>
        <taxon>Streptophyta</taxon>
        <taxon>Embryophyta</taxon>
        <taxon>Tracheophyta</taxon>
        <taxon>Spermatophyta</taxon>
        <taxon>Magnoliopsida</taxon>
        <taxon>eudicotyledons</taxon>
        <taxon>Gunneridae</taxon>
        <taxon>Pentapetalae</taxon>
        <taxon>rosids</taxon>
        <taxon>fabids</taxon>
        <taxon>Cucurbitales</taxon>
        <taxon>Cucurbitaceae</taxon>
        <taxon>Benincaseae</taxon>
        <taxon>Cucumis</taxon>
    </lineage>
</organism>
<feature type="compositionally biased region" description="Acidic residues" evidence="6">
    <location>
        <begin position="339"/>
        <end position="351"/>
    </location>
</feature>
<reference evidence="8 9" key="3">
    <citation type="journal article" date="2010" name="BMC Genomics">
        <title>Transcriptome sequencing and comparative analysis of cucumber flowers with different sex types.</title>
        <authorList>
            <person name="Guo S."/>
            <person name="Zheng Y."/>
            <person name="Joung J.G."/>
            <person name="Liu S."/>
            <person name="Zhang Z."/>
            <person name="Crasta O.R."/>
            <person name="Sobral B.W."/>
            <person name="Xu Y."/>
            <person name="Huang S."/>
            <person name="Fei Z."/>
        </authorList>
    </citation>
    <scope>NUCLEOTIDE SEQUENCE [LARGE SCALE GENOMIC DNA]</scope>
    <source>
        <strain evidence="9">cv. 9930</strain>
    </source>
</reference>
<dbReference type="SUPFAM" id="SSF50978">
    <property type="entry name" value="WD40 repeat-like"/>
    <property type="match status" value="1"/>
</dbReference>
<dbReference type="OMA" id="FNKYVKC"/>
<dbReference type="InterPro" id="IPR052858">
    <property type="entry name" value="E3_ubiquitin-ligase_LIN"/>
</dbReference>
<accession>A0A0A0LJ65</accession>
<evidence type="ECO:0000256" key="5">
    <source>
        <dbReference type="PROSITE-ProRule" id="PRU00221"/>
    </source>
</evidence>
<feature type="compositionally biased region" description="Polar residues" evidence="6">
    <location>
        <begin position="435"/>
        <end position="455"/>
    </location>
</feature>
<comment type="pathway">
    <text evidence="2">Protein modification; protein ubiquitination.</text>
</comment>
<feature type="region of interest" description="Disordered" evidence="6">
    <location>
        <begin position="339"/>
        <end position="406"/>
    </location>
</feature>
<dbReference type="Pfam" id="PF00400">
    <property type="entry name" value="WD40"/>
    <property type="match status" value="2"/>
</dbReference>
<dbReference type="Gene3D" id="1.25.10.10">
    <property type="entry name" value="Leucine-rich Repeat Variant"/>
    <property type="match status" value="1"/>
</dbReference>
<dbReference type="EC" id="2.3.2.27" evidence="3"/>
<dbReference type="InterPro" id="IPR045210">
    <property type="entry name" value="RING-Ubox_PUB"/>
</dbReference>
<dbReference type="SMART" id="SM00320">
    <property type="entry name" value="WD40"/>
    <property type="match status" value="4"/>
</dbReference>
<dbReference type="Gene3D" id="3.30.40.10">
    <property type="entry name" value="Zinc/RING finger domain, C3HC4 (zinc finger)"/>
    <property type="match status" value="1"/>
</dbReference>
<dbReference type="GO" id="GO:0061630">
    <property type="term" value="F:ubiquitin protein ligase activity"/>
    <property type="evidence" value="ECO:0007669"/>
    <property type="project" value="UniProtKB-EC"/>
</dbReference>
<gene>
    <name evidence="8" type="ORF">Csa_3G872720</name>
</gene>
<dbReference type="InterPro" id="IPR001680">
    <property type="entry name" value="WD40_rpt"/>
</dbReference>
<dbReference type="PROSITE" id="PS50294">
    <property type="entry name" value="WD_REPEATS_REGION"/>
    <property type="match status" value="2"/>
</dbReference>
<dbReference type="InterPro" id="IPR056514">
    <property type="entry name" value="ARM_LIN_2nd"/>
</dbReference>
<dbReference type="GO" id="GO:0016567">
    <property type="term" value="P:protein ubiquitination"/>
    <property type="evidence" value="ECO:0007669"/>
    <property type="project" value="UniProtKB-UniPathway"/>
</dbReference>
<feature type="region of interest" description="Disordered" evidence="6">
    <location>
        <begin position="299"/>
        <end position="324"/>
    </location>
</feature>
<keyword evidence="4" id="KW-0808">Transferase</keyword>
<proteinExistence type="predicted"/>
<dbReference type="InterPro" id="IPR013083">
    <property type="entry name" value="Znf_RING/FYVE/PHD"/>
</dbReference>
<dbReference type="SUPFAM" id="SSF48371">
    <property type="entry name" value="ARM repeat"/>
    <property type="match status" value="1"/>
</dbReference>
<evidence type="ECO:0000313" key="9">
    <source>
        <dbReference type="Proteomes" id="UP000029981"/>
    </source>
</evidence>
<dbReference type="PANTHER" id="PTHR47446:SF3">
    <property type="entry name" value="RING-TYPE E3 UBIQUITIN TRANSFERASE"/>
    <property type="match status" value="1"/>
</dbReference>
<reference evidence="8 9" key="4">
    <citation type="journal article" date="2011" name="BMC Genomics">
        <title>RNA-Seq improves annotation of protein-coding genes in the cucumber genome.</title>
        <authorList>
            <person name="Li Z."/>
            <person name="Zhang Z."/>
            <person name="Yan P."/>
            <person name="Huang S."/>
            <person name="Fei Z."/>
            <person name="Lin K."/>
        </authorList>
    </citation>
    <scope>NUCLEOTIDE SEQUENCE [LARGE SCALE GENOMIC DNA]</scope>
    <source>
        <strain evidence="9">cv. 9930</strain>
    </source>
</reference>
<evidence type="ECO:0000256" key="6">
    <source>
        <dbReference type="SAM" id="MobiDB-lite"/>
    </source>
</evidence>
<evidence type="ECO:0000259" key="7">
    <source>
        <dbReference type="PROSITE" id="PS51698"/>
    </source>
</evidence>
<evidence type="ECO:0000256" key="4">
    <source>
        <dbReference type="ARBA" id="ARBA00022679"/>
    </source>
</evidence>
<dbReference type="Gramene" id="KGN60041">
    <property type="protein sequence ID" value="KGN60041"/>
    <property type="gene ID" value="Csa_3G872720"/>
</dbReference>
<feature type="domain" description="U-box" evidence="7">
    <location>
        <begin position="509"/>
        <end position="584"/>
    </location>
</feature>
<feature type="compositionally biased region" description="Polar residues" evidence="6">
    <location>
        <begin position="355"/>
        <end position="370"/>
    </location>
</feature>
<dbReference type="InterPro" id="IPR036322">
    <property type="entry name" value="WD40_repeat_dom_sf"/>
</dbReference>
<reference evidence="8 9" key="1">
    <citation type="journal article" date="2009" name="Nat. Genet.">
        <title>The genome of the cucumber, Cucumis sativus L.</title>
        <authorList>
            <person name="Huang S."/>
            <person name="Li R."/>
            <person name="Zhang Z."/>
            <person name="Li L."/>
            <person name="Gu X."/>
            <person name="Fan W."/>
            <person name="Lucas W.J."/>
            <person name="Wang X."/>
            <person name="Xie B."/>
            <person name="Ni P."/>
            <person name="Ren Y."/>
            <person name="Zhu H."/>
            <person name="Li J."/>
            <person name="Lin K."/>
            <person name="Jin W."/>
            <person name="Fei Z."/>
            <person name="Li G."/>
            <person name="Staub J."/>
            <person name="Kilian A."/>
            <person name="van der Vossen E.A."/>
            <person name="Wu Y."/>
            <person name="Guo J."/>
            <person name="He J."/>
            <person name="Jia Z."/>
            <person name="Ren Y."/>
            <person name="Tian G."/>
            <person name="Lu Y."/>
            <person name="Ruan J."/>
            <person name="Qian W."/>
            <person name="Wang M."/>
            <person name="Huang Q."/>
            <person name="Li B."/>
            <person name="Xuan Z."/>
            <person name="Cao J."/>
            <person name="Asan"/>
            <person name="Wu Z."/>
            <person name="Zhang J."/>
            <person name="Cai Q."/>
            <person name="Bai Y."/>
            <person name="Zhao B."/>
            <person name="Han Y."/>
            <person name="Li Y."/>
            <person name="Li X."/>
            <person name="Wang S."/>
            <person name="Shi Q."/>
            <person name="Liu S."/>
            <person name="Cho W.K."/>
            <person name="Kim J.Y."/>
            <person name="Xu Y."/>
            <person name="Heller-Uszynska K."/>
            <person name="Miao H."/>
            <person name="Cheng Z."/>
            <person name="Zhang S."/>
            <person name="Wu J."/>
            <person name="Yang Y."/>
            <person name="Kang H."/>
            <person name="Li M."/>
            <person name="Liang H."/>
            <person name="Ren X."/>
            <person name="Shi Z."/>
            <person name="Wen M."/>
            <person name="Jian M."/>
            <person name="Yang H."/>
            <person name="Zhang G."/>
            <person name="Yang Z."/>
            <person name="Chen R."/>
            <person name="Liu S."/>
            <person name="Li J."/>
            <person name="Ma L."/>
            <person name="Liu H."/>
            <person name="Zhou Y."/>
            <person name="Zhao J."/>
            <person name="Fang X."/>
            <person name="Li G."/>
            <person name="Fang L."/>
            <person name="Li Y."/>
            <person name="Liu D."/>
            <person name="Zheng H."/>
            <person name="Zhang Y."/>
            <person name="Qin N."/>
            <person name="Li Z."/>
            <person name="Yang G."/>
            <person name="Yang S."/>
            <person name="Bolund L."/>
            <person name="Kristiansen K."/>
            <person name="Zheng H."/>
            <person name="Li S."/>
            <person name="Zhang X."/>
            <person name="Yang H."/>
            <person name="Wang J."/>
            <person name="Sun R."/>
            <person name="Zhang B."/>
            <person name="Jiang S."/>
            <person name="Wang J."/>
            <person name="Du Y."/>
            <person name="Li S."/>
        </authorList>
    </citation>
    <scope>NUCLEOTIDE SEQUENCE [LARGE SCALE GENOMIC DNA]</scope>
    <source>
        <strain evidence="9">cv. 9930</strain>
    </source>
</reference>
<name>A0A0A0LJ65_CUCSA</name>
<dbReference type="SUPFAM" id="SSF57850">
    <property type="entry name" value="RING/U-box"/>
    <property type="match status" value="1"/>
</dbReference>
<comment type="catalytic activity">
    <reaction evidence="1">
        <text>S-ubiquitinyl-[E2 ubiquitin-conjugating enzyme]-L-cysteine + [acceptor protein]-L-lysine = [E2 ubiquitin-conjugating enzyme]-L-cysteine + N(6)-ubiquitinyl-[acceptor protein]-L-lysine.</text>
        <dbReference type="EC" id="2.3.2.27"/>
    </reaction>
</comment>
<protein>
    <recommendedName>
        <fullName evidence="3">RING-type E3 ubiquitin transferase</fullName>
        <ecNumber evidence="3">2.3.2.27</ecNumber>
    </recommendedName>
</protein>
<evidence type="ECO:0000256" key="3">
    <source>
        <dbReference type="ARBA" id="ARBA00012483"/>
    </source>
</evidence>
<feature type="region of interest" description="Disordered" evidence="6">
    <location>
        <begin position="422"/>
        <end position="463"/>
    </location>
</feature>
<dbReference type="Pfam" id="PF23628">
    <property type="entry name" value="ARM_LIN_C"/>
    <property type="match status" value="2"/>
</dbReference>